<keyword evidence="2" id="KW-1185">Reference proteome</keyword>
<proteinExistence type="predicted"/>
<gene>
    <name evidence="1" type="ORF">NUW54_g3873</name>
</gene>
<dbReference type="Proteomes" id="UP001144978">
    <property type="component" value="Unassembled WGS sequence"/>
</dbReference>
<sequence length="186" mass="19819">MTSLASLRSLHATIGAALDDIERVYSARGLDFPSLDTPFYDHQSIHSAGDDDLPSAGGHEGNSQLEAENLSREPEVVSAVNKIVAACGQLGTSVQLPFYVLLQTVHLGHITAALSFLEASHAVDILRNAGPEGLHAVELAPHVADLVTPTTNPDKSSSSFCRPSGSKPSPFQPRPCIPRRERGSKY</sequence>
<comment type="caution">
    <text evidence="1">The sequence shown here is derived from an EMBL/GenBank/DDBJ whole genome shotgun (WGS) entry which is preliminary data.</text>
</comment>
<name>A0ACC1Q1N2_9APHY</name>
<protein>
    <submittedName>
        <fullName evidence="1">Uncharacterized protein</fullName>
    </submittedName>
</protein>
<evidence type="ECO:0000313" key="1">
    <source>
        <dbReference type="EMBL" id="KAJ3006607.1"/>
    </source>
</evidence>
<organism evidence="1 2">
    <name type="scientific">Trametes sanguinea</name>
    <dbReference type="NCBI Taxonomy" id="158606"/>
    <lineage>
        <taxon>Eukaryota</taxon>
        <taxon>Fungi</taxon>
        <taxon>Dikarya</taxon>
        <taxon>Basidiomycota</taxon>
        <taxon>Agaricomycotina</taxon>
        <taxon>Agaricomycetes</taxon>
        <taxon>Polyporales</taxon>
        <taxon>Polyporaceae</taxon>
        <taxon>Trametes</taxon>
    </lineage>
</organism>
<reference evidence="1" key="1">
    <citation type="submission" date="2022-08" db="EMBL/GenBank/DDBJ databases">
        <title>Genome Sequence of Pycnoporus sanguineus.</title>
        <authorList>
            <person name="Buettner E."/>
        </authorList>
    </citation>
    <scope>NUCLEOTIDE SEQUENCE</scope>
    <source>
        <strain evidence="1">CG-C14</strain>
    </source>
</reference>
<evidence type="ECO:0000313" key="2">
    <source>
        <dbReference type="Proteomes" id="UP001144978"/>
    </source>
</evidence>
<accession>A0ACC1Q1N2</accession>
<dbReference type="EMBL" id="JANSHE010000840">
    <property type="protein sequence ID" value="KAJ3006607.1"/>
    <property type="molecule type" value="Genomic_DNA"/>
</dbReference>